<sequence>MTSRYFFRTFRRLLLFSSSHIPLSLRNNRLLWTSLGTTAILSTTAYKISPFEKFSRSFIVHAKALEKDLSHTEKQLFQAAHDGRLEILQQLIEQEKLDVNLRHPLGWTPLLVAVINNRIDCVKYLLSKGADPNQSDEYTNVQSMAKKLHWNPTTVHAKREEEFCDRLSSRATFSGFTALHYAVLNDNLPIINILIEHGADPLLENEQGHLPFAYALPQRKELLSEYEKNAKKLHEDRMKIERRRRPLEIRIKEHIVGQNYAISTVCAG</sequence>
<dbReference type="PROSITE" id="PS50088">
    <property type="entry name" value="ANK_REPEAT"/>
    <property type="match status" value="2"/>
</dbReference>
<proteinExistence type="predicted"/>
<keyword evidence="2 3" id="KW-0040">ANK repeat</keyword>
<name>A0A815DH02_9BILA</name>
<dbReference type="PROSITE" id="PS50297">
    <property type="entry name" value="ANK_REP_REGION"/>
    <property type="match status" value="2"/>
</dbReference>
<dbReference type="PANTHER" id="PTHR24171">
    <property type="entry name" value="ANKYRIN REPEAT DOMAIN-CONTAINING PROTEIN 39-RELATED"/>
    <property type="match status" value="1"/>
</dbReference>
<dbReference type="Gene3D" id="1.25.40.20">
    <property type="entry name" value="Ankyrin repeat-containing domain"/>
    <property type="match status" value="2"/>
</dbReference>
<evidence type="ECO:0000256" key="2">
    <source>
        <dbReference type="ARBA" id="ARBA00023043"/>
    </source>
</evidence>
<dbReference type="InterPro" id="IPR036770">
    <property type="entry name" value="Ankyrin_rpt-contain_sf"/>
</dbReference>
<dbReference type="Proteomes" id="UP000663864">
    <property type="component" value="Unassembled WGS sequence"/>
</dbReference>
<gene>
    <name evidence="4" type="ORF">ZHD862_LOCUS27577</name>
</gene>
<evidence type="ECO:0000313" key="4">
    <source>
        <dbReference type="EMBL" id="CAF1293511.1"/>
    </source>
</evidence>
<dbReference type="InterPro" id="IPR002110">
    <property type="entry name" value="Ankyrin_rpt"/>
</dbReference>
<dbReference type="SMART" id="SM00248">
    <property type="entry name" value="ANK"/>
    <property type="match status" value="3"/>
</dbReference>
<comment type="caution">
    <text evidence="4">The sequence shown here is derived from an EMBL/GenBank/DDBJ whole genome shotgun (WGS) entry which is preliminary data.</text>
</comment>
<dbReference type="Pfam" id="PF13857">
    <property type="entry name" value="Ank_5"/>
    <property type="match status" value="1"/>
</dbReference>
<accession>A0A815DH02</accession>
<dbReference type="EMBL" id="CAJNOT010002194">
    <property type="protein sequence ID" value="CAF1293511.1"/>
    <property type="molecule type" value="Genomic_DNA"/>
</dbReference>
<dbReference type="Pfam" id="PF12796">
    <property type="entry name" value="Ank_2"/>
    <property type="match status" value="1"/>
</dbReference>
<reference evidence="4" key="1">
    <citation type="submission" date="2021-02" db="EMBL/GenBank/DDBJ databases">
        <authorList>
            <person name="Nowell W R."/>
        </authorList>
    </citation>
    <scope>NUCLEOTIDE SEQUENCE</scope>
</reference>
<evidence type="ECO:0000256" key="3">
    <source>
        <dbReference type="PROSITE-ProRule" id="PRU00023"/>
    </source>
</evidence>
<evidence type="ECO:0000313" key="5">
    <source>
        <dbReference type="Proteomes" id="UP000663864"/>
    </source>
</evidence>
<protein>
    <submittedName>
        <fullName evidence="4">Uncharacterized protein</fullName>
    </submittedName>
</protein>
<dbReference type="SUPFAM" id="SSF48403">
    <property type="entry name" value="Ankyrin repeat"/>
    <property type="match status" value="1"/>
</dbReference>
<dbReference type="AlphaFoldDB" id="A0A815DH02"/>
<organism evidence="4 5">
    <name type="scientific">Rotaria sordida</name>
    <dbReference type="NCBI Taxonomy" id="392033"/>
    <lineage>
        <taxon>Eukaryota</taxon>
        <taxon>Metazoa</taxon>
        <taxon>Spiralia</taxon>
        <taxon>Gnathifera</taxon>
        <taxon>Rotifera</taxon>
        <taxon>Eurotatoria</taxon>
        <taxon>Bdelloidea</taxon>
        <taxon>Philodinida</taxon>
        <taxon>Philodinidae</taxon>
        <taxon>Rotaria</taxon>
    </lineage>
</organism>
<keyword evidence="1" id="KW-0677">Repeat</keyword>
<evidence type="ECO:0000256" key="1">
    <source>
        <dbReference type="ARBA" id="ARBA00022737"/>
    </source>
</evidence>
<feature type="repeat" description="ANK" evidence="3">
    <location>
        <begin position="174"/>
        <end position="206"/>
    </location>
</feature>
<feature type="repeat" description="ANK" evidence="3">
    <location>
        <begin position="105"/>
        <end position="137"/>
    </location>
</feature>